<dbReference type="AlphaFoldDB" id="A0A1M5EF20"/>
<organism evidence="2 3">
    <name type="scientific">Flavisolibacter ginsengisoli DSM 18119</name>
    <dbReference type="NCBI Taxonomy" id="1121884"/>
    <lineage>
        <taxon>Bacteria</taxon>
        <taxon>Pseudomonadati</taxon>
        <taxon>Bacteroidota</taxon>
        <taxon>Chitinophagia</taxon>
        <taxon>Chitinophagales</taxon>
        <taxon>Chitinophagaceae</taxon>
        <taxon>Flavisolibacter</taxon>
    </lineage>
</organism>
<protein>
    <submittedName>
        <fullName evidence="2">Uncharacterized protein</fullName>
    </submittedName>
</protein>
<feature type="signal peptide" evidence="1">
    <location>
        <begin position="1"/>
        <end position="20"/>
    </location>
</feature>
<evidence type="ECO:0000256" key="1">
    <source>
        <dbReference type="SAM" id="SignalP"/>
    </source>
</evidence>
<proteinExistence type="predicted"/>
<evidence type="ECO:0000313" key="2">
    <source>
        <dbReference type="EMBL" id="SHF77760.1"/>
    </source>
</evidence>
<dbReference type="RefSeq" id="WP_175546107.1">
    <property type="nucleotide sequence ID" value="NZ_FQUU01000018.1"/>
</dbReference>
<dbReference type="Proteomes" id="UP000184048">
    <property type="component" value="Unassembled WGS sequence"/>
</dbReference>
<gene>
    <name evidence="2" type="ORF">SAMN02745131_03500</name>
</gene>
<keyword evidence="1" id="KW-0732">Signal</keyword>
<keyword evidence="3" id="KW-1185">Reference proteome</keyword>
<dbReference type="EMBL" id="FQUU01000018">
    <property type="protein sequence ID" value="SHF77760.1"/>
    <property type="molecule type" value="Genomic_DNA"/>
</dbReference>
<feature type="chain" id="PRO_5012635285" evidence="1">
    <location>
        <begin position="21"/>
        <end position="54"/>
    </location>
</feature>
<accession>A0A1M5EF20</accession>
<evidence type="ECO:0000313" key="3">
    <source>
        <dbReference type="Proteomes" id="UP000184048"/>
    </source>
</evidence>
<reference evidence="2 3" key="1">
    <citation type="submission" date="2016-11" db="EMBL/GenBank/DDBJ databases">
        <authorList>
            <person name="Jaros S."/>
            <person name="Januszkiewicz K."/>
            <person name="Wedrychowicz H."/>
        </authorList>
    </citation>
    <scope>NUCLEOTIDE SEQUENCE [LARGE SCALE GENOMIC DNA]</scope>
    <source>
        <strain evidence="2 3">DSM 18119</strain>
    </source>
</reference>
<name>A0A1M5EF20_9BACT</name>
<sequence>MKKKLLVAGVALLTTAAVTATVLTTSHRKPTKDTGKCTMKKATHCNRASNVACY</sequence>